<gene>
    <name evidence="2" type="ORF">pCQ4.4</name>
</gene>
<dbReference type="SUPFAM" id="SSF47413">
    <property type="entry name" value="lambda repressor-like DNA-binding domains"/>
    <property type="match status" value="1"/>
</dbReference>
<evidence type="ECO:0000313" key="2">
    <source>
        <dbReference type="EMBL" id="AFH75129.1"/>
    </source>
</evidence>
<organism evidence="2">
    <name type="scientific">Streptomyces sp. W75</name>
    <dbReference type="NCBI Taxonomy" id="1170711"/>
    <lineage>
        <taxon>Bacteria</taxon>
        <taxon>Bacillati</taxon>
        <taxon>Actinomycetota</taxon>
        <taxon>Actinomycetes</taxon>
        <taxon>Kitasatosporales</taxon>
        <taxon>Streptomycetaceae</taxon>
        <taxon>Streptomyces</taxon>
    </lineage>
</organism>
<dbReference type="Gene3D" id="1.10.260.40">
    <property type="entry name" value="lambda repressor-like DNA-binding domains"/>
    <property type="match status" value="1"/>
</dbReference>
<keyword evidence="2" id="KW-0614">Plasmid</keyword>
<reference evidence="2" key="1">
    <citation type="submission" date="2011-12" db="EMBL/GenBank/DDBJ databases">
        <title>Complete nucleotide sequence of Streptomyces circular plasmid pCQ4.</title>
        <authorList>
            <person name="Cheng Q."/>
            <person name="Tian X."/>
            <person name="Qin Z."/>
        </authorList>
    </citation>
    <scope>NUCLEOTIDE SEQUENCE</scope>
    <source>
        <strain evidence="2">W75</strain>
        <plasmid evidence="2">pCQ4</plasmid>
    </source>
</reference>
<dbReference type="InterPro" id="IPR010982">
    <property type="entry name" value="Lambda_DNA-bd_dom_sf"/>
</dbReference>
<dbReference type="GO" id="GO:0003677">
    <property type="term" value="F:DNA binding"/>
    <property type="evidence" value="ECO:0007669"/>
    <property type="project" value="InterPro"/>
</dbReference>
<dbReference type="Pfam" id="PF13560">
    <property type="entry name" value="HTH_31"/>
    <property type="match status" value="1"/>
</dbReference>
<protein>
    <recommendedName>
        <fullName evidence="1">HTH cro/C1-type domain-containing protein</fullName>
    </recommendedName>
</protein>
<dbReference type="AlphaFoldDB" id="I0CEB6"/>
<dbReference type="EMBL" id="JQ340175">
    <property type="protein sequence ID" value="AFH75129.1"/>
    <property type="molecule type" value="Genomic_DNA"/>
</dbReference>
<dbReference type="PROSITE" id="PS50943">
    <property type="entry name" value="HTH_CROC1"/>
    <property type="match status" value="1"/>
</dbReference>
<dbReference type="CDD" id="cd00093">
    <property type="entry name" value="HTH_XRE"/>
    <property type="match status" value="1"/>
</dbReference>
<accession>I0CEB6</accession>
<sequence length="149" mass="16483">MSARDALNAYVAHESDADQAEYEKRLDAYAAEVRAEALREAVSSLLALPVMHTPSETAKATPLDKRNAMICTPDAWANLGLVLRQKREEQGYSRRALSELADVSEKSIQLVEEGRVPAKRWPQSLDRIAVALGWTTTGVVDFLMAEPPF</sequence>
<name>I0CEB6_9ACTN</name>
<feature type="domain" description="HTH cro/C1-type" evidence="1">
    <location>
        <begin position="83"/>
        <end position="115"/>
    </location>
</feature>
<dbReference type="RefSeq" id="WP_015060943.1">
    <property type="nucleotide sequence ID" value="NC_019307.1"/>
</dbReference>
<geneLocation type="plasmid" evidence="2">
    <name>pCQ4</name>
</geneLocation>
<evidence type="ECO:0000259" key="1">
    <source>
        <dbReference type="PROSITE" id="PS50943"/>
    </source>
</evidence>
<proteinExistence type="predicted"/>
<dbReference type="InterPro" id="IPR001387">
    <property type="entry name" value="Cro/C1-type_HTH"/>
</dbReference>